<comment type="caution">
    <text evidence="3">The sequence shown here is derived from an EMBL/GenBank/DDBJ whole genome shotgun (WGS) entry which is preliminary data.</text>
</comment>
<evidence type="ECO:0000313" key="4">
    <source>
        <dbReference type="Proteomes" id="UP000708347"/>
    </source>
</evidence>
<evidence type="ECO:0000313" key="3">
    <source>
        <dbReference type="EMBL" id="NTY62354.1"/>
    </source>
</evidence>
<feature type="transmembrane region" description="Helical" evidence="2">
    <location>
        <begin position="107"/>
        <end position="126"/>
    </location>
</feature>
<dbReference type="Pfam" id="PF03988">
    <property type="entry name" value="DUF347"/>
    <property type="match status" value="4"/>
</dbReference>
<feature type="transmembrane region" description="Helical" evidence="2">
    <location>
        <begin position="308"/>
        <end position="326"/>
    </location>
</feature>
<evidence type="ECO:0008006" key="5">
    <source>
        <dbReference type="Google" id="ProtNLM"/>
    </source>
</evidence>
<feature type="transmembrane region" description="Helical" evidence="2">
    <location>
        <begin position="205"/>
        <end position="234"/>
    </location>
</feature>
<feature type="transmembrane region" description="Helical" evidence="2">
    <location>
        <begin position="173"/>
        <end position="193"/>
    </location>
</feature>
<reference evidence="3 4" key="1">
    <citation type="submission" date="2019-05" db="EMBL/GenBank/DDBJ databases">
        <title>Mycolicibacterium sphagni ENV482 genome assembly.</title>
        <authorList>
            <person name="Chen W."/>
            <person name="Faulkner N.W."/>
            <person name="Hyman M.R."/>
        </authorList>
    </citation>
    <scope>NUCLEOTIDE SEQUENCE [LARGE SCALE GENOMIC DNA]</scope>
    <source>
        <strain evidence="3 4">ENV482</strain>
    </source>
</reference>
<feature type="compositionally biased region" description="Low complexity" evidence="1">
    <location>
        <begin position="335"/>
        <end position="345"/>
    </location>
</feature>
<dbReference type="InterPro" id="IPR007136">
    <property type="entry name" value="DUF347"/>
</dbReference>
<keyword evidence="4" id="KW-1185">Reference proteome</keyword>
<accession>A0ABX2K2R6</accession>
<feature type="transmembrane region" description="Helical" evidence="2">
    <location>
        <begin position="255"/>
        <end position="279"/>
    </location>
</feature>
<gene>
    <name evidence="3" type="ORF">FEG63_22710</name>
</gene>
<dbReference type="EMBL" id="VBSB01000015">
    <property type="protein sequence ID" value="NTY62354.1"/>
    <property type="molecule type" value="Genomic_DNA"/>
</dbReference>
<evidence type="ECO:0000256" key="1">
    <source>
        <dbReference type="SAM" id="MobiDB-lite"/>
    </source>
</evidence>
<feature type="transmembrane region" description="Helical" evidence="2">
    <location>
        <begin position="71"/>
        <end position="95"/>
    </location>
</feature>
<protein>
    <recommendedName>
        <fullName evidence="5">Membrane-anchored protein</fullName>
    </recommendedName>
</protein>
<proteinExistence type="predicted"/>
<dbReference type="Proteomes" id="UP000708347">
    <property type="component" value="Unassembled WGS sequence"/>
</dbReference>
<keyword evidence="2" id="KW-1133">Transmembrane helix</keyword>
<name>A0ABX2K2R6_9MYCO</name>
<feature type="region of interest" description="Disordered" evidence="1">
    <location>
        <begin position="335"/>
        <end position="357"/>
    </location>
</feature>
<feature type="transmembrane region" description="Helical" evidence="2">
    <location>
        <begin position="132"/>
        <end position="153"/>
    </location>
</feature>
<keyword evidence="2" id="KW-0812">Transmembrane</keyword>
<keyword evidence="2" id="KW-0472">Membrane</keyword>
<organism evidence="3 4">
    <name type="scientific">Mycolicibacterium sphagni</name>
    <dbReference type="NCBI Taxonomy" id="1786"/>
    <lineage>
        <taxon>Bacteria</taxon>
        <taxon>Bacillati</taxon>
        <taxon>Actinomycetota</taxon>
        <taxon>Actinomycetes</taxon>
        <taxon>Mycobacteriales</taxon>
        <taxon>Mycobacteriaceae</taxon>
        <taxon>Mycolicibacterium</taxon>
    </lineage>
</organism>
<evidence type="ECO:0000256" key="2">
    <source>
        <dbReference type="SAM" id="Phobius"/>
    </source>
</evidence>
<sequence length="446" mass="47677">MGYGPGLPSFQSLSQRSFSGWSIRSGVVTDTTKSGTIKSARVMLSKVPEITMWFWIIKILCTTVGESFADWINMTLGVGLNTTALIFTVILAAVLGWQLSLHRYSPLVYWLTVVVVSVTGTLYTDILTDDLHVPLALSTGIFTAALAVVFGAWWARERTLSIHSIITLPRECFYWLAILVTFALGTAAGDWVLELTGWGPGTSVLLPAGLIVAVVIGWRLGANPVLSFWLAYILTRPLGANLGDWLGFPPDQQGLGLGAALTSVIFLTAILATVLYLTLTHSDVIEEHDRTDAPAVTTGQTREHVMHGYYAIVAVATAALLVWAAGQPHSIAAASEEESGSSVSATQTPGQAATTHFPPAEVAKFRTITTDTLTRVQAGDQAAATARIKDLETAWDDDQSTLQPMDDTGWTVLDGQIDAVLKALRAGNPNPATETQTLTALLTALG</sequence>